<dbReference type="Proteomes" id="UP000460287">
    <property type="component" value="Unassembled WGS sequence"/>
</dbReference>
<dbReference type="SMART" id="SM00849">
    <property type="entry name" value="Lactamase_B"/>
    <property type="match status" value="1"/>
</dbReference>
<name>A0A7X2SZV3_9CLOT</name>
<evidence type="ECO:0000313" key="6">
    <source>
        <dbReference type="EMBL" id="MSR89849.1"/>
    </source>
</evidence>
<comment type="cofactor">
    <cofactor evidence="1">
        <name>Zn(2+)</name>
        <dbReference type="ChEBI" id="CHEBI:29105"/>
    </cofactor>
</comment>
<evidence type="ECO:0000256" key="3">
    <source>
        <dbReference type="ARBA" id="ARBA00022801"/>
    </source>
</evidence>
<organism evidence="6 7">
    <name type="scientific">Inconstantimicrobium porci</name>
    <dbReference type="NCBI Taxonomy" id="2652291"/>
    <lineage>
        <taxon>Bacteria</taxon>
        <taxon>Bacillati</taxon>
        <taxon>Bacillota</taxon>
        <taxon>Clostridia</taxon>
        <taxon>Eubacteriales</taxon>
        <taxon>Clostridiaceae</taxon>
        <taxon>Inconstantimicrobium</taxon>
    </lineage>
</organism>
<dbReference type="InterPro" id="IPR036866">
    <property type="entry name" value="RibonucZ/Hydroxyglut_hydro"/>
</dbReference>
<evidence type="ECO:0000259" key="5">
    <source>
        <dbReference type="SMART" id="SM00849"/>
    </source>
</evidence>
<sequence>MLKIFSMVVGEYGENCYAVHDKQSLRSFIVDPGSEHERILDGLKKHNIKPEFILITHGHLDHVNAVDAMVNEFGIPVYIAEKDMTAVREGRTIFGTIVSDVQYINDGDIIKFGDKDIKVISTPGHSMGGVCFAIDDIIFSGDTLFYTAVGRTDMYGGNYEEILRSVKNKLFTLPDNTVVLPGHGQSTSIGFEKANNPFFM</sequence>
<dbReference type="EMBL" id="VULX01000001">
    <property type="protein sequence ID" value="MSR89849.1"/>
    <property type="molecule type" value="Genomic_DNA"/>
</dbReference>
<proteinExistence type="predicted"/>
<dbReference type="InterPro" id="IPR051453">
    <property type="entry name" value="MBL_Glyoxalase_II"/>
</dbReference>
<evidence type="ECO:0000256" key="1">
    <source>
        <dbReference type="ARBA" id="ARBA00001947"/>
    </source>
</evidence>
<protein>
    <submittedName>
        <fullName evidence="6">MBL fold metallo-hydrolase</fullName>
    </submittedName>
</protein>
<dbReference type="RefSeq" id="WP_154529739.1">
    <property type="nucleotide sequence ID" value="NZ_JAQXTV010000075.1"/>
</dbReference>
<reference evidence="6 7" key="1">
    <citation type="submission" date="2019-08" db="EMBL/GenBank/DDBJ databases">
        <title>In-depth cultivation of the pig gut microbiome towards novel bacterial diversity and tailored functional studies.</title>
        <authorList>
            <person name="Wylensek D."/>
            <person name="Hitch T.C.A."/>
            <person name="Clavel T."/>
        </authorList>
    </citation>
    <scope>NUCLEOTIDE SEQUENCE [LARGE SCALE GENOMIC DNA]</scope>
    <source>
        <strain evidence="6 7">WCA-383-APC-5B</strain>
    </source>
</reference>
<dbReference type="GO" id="GO:0016787">
    <property type="term" value="F:hydrolase activity"/>
    <property type="evidence" value="ECO:0007669"/>
    <property type="project" value="UniProtKB-KW"/>
</dbReference>
<dbReference type="GO" id="GO:0046872">
    <property type="term" value="F:metal ion binding"/>
    <property type="evidence" value="ECO:0007669"/>
    <property type="project" value="UniProtKB-KW"/>
</dbReference>
<dbReference type="CDD" id="cd06262">
    <property type="entry name" value="metallo-hydrolase-like_MBL-fold"/>
    <property type="match status" value="1"/>
</dbReference>
<feature type="domain" description="Metallo-beta-lactamase" evidence="5">
    <location>
        <begin position="13"/>
        <end position="183"/>
    </location>
</feature>
<comment type="caution">
    <text evidence="6">The sequence shown here is derived from an EMBL/GenBank/DDBJ whole genome shotgun (WGS) entry which is preliminary data.</text>
</comment>
<dbReference type="Gene3D" id="3.60.15.10">
    <property type="entry name" value="Ribonuclease Z/Hydroxyacylglutathione hydrolase-like"/>
    <property type="match status" value="1"/>
</dbReference>
<dbReference type="Pfam" id="PF00753">
    <property type="entry name" value="Lactamase_B"/>
    <property type="match status" value="1"/>
</dbReference>
<dbReference type="PANTHER" id="PTHR46233:SF3">
    <property type="entry name" value="HYDROXYACYLGLUTATHIONE HYDROLASE GLOC"/>
    <property type="match status" value="1"/>
</dbReference>
<dbReference type="InterPro" id="IPR001279">
    <property type="entry name" value="Metallo-B-lactamas"/>
</dbReference>
<dbReference type="SUPFAM" id="SSF56281">
    <property type="entry name" value="Metallo-hydrolase/oxidoreductase"/>
    <property type="match status" value="1"/>
</dbReference>
<evidence type="ECO:0000256" key="2">
    <source>
        <dbReference type="ARBA" id="ARBA00022723"/>
    </source>
</evidence>
<evidence type="ECO:0000313" key="7">
    <source>
        <dbReference type="Proteomes" id="UP000460287"/>
    </source>
</evidence>
<keyword evidence="3 6" id="KW-0378">Hydrolase</keyword>
<keyword evidence="4" id="KW-0862">Zinc</keyword>
<gene>
    <name evidence="6" type="ORF">FYJ33_00095</name>
</gene>
<keyword evidence="2" id="KW-0479">Metal-binding</keyword>
<dbReference type="AlphaFoldDB" id="A0A7X2SZV3"/>
<accession>A0A7X2SZV3</accession>
<evidence type="ECO:0000256" key="4">
    <source>
        <dbReference type="ARBA" id="ARBA00022833"/>
    </source>
</evidence>
<dbReference type="PANTHER" id="PTHR46233">
    <property type="entry name" value="HYDROXYACYLGLUTATHIONE HYDROLASE GLOC"/>
    <property type="match status" value="1"/>
</dbReference>
<keyword evidence="7" id="KW-1185">Reference proteome</keyword>